<dbReference type="OrthoDB" id="1706811at2759"/>
<evidence type="ECO:0000313" key="3">
    <source>
        <dbReference type="Proteomes" id="UP000585474"/>
    </source>
</evidence>
<protein>
    <recommendedName>
        <fullName evidence="4">CCHC-type domain-containing protein</fullName>
    </recommendedName>
</protein>
<feature type="region of interest" description="Disordered" evidence="1">
    <location>
        <begin position="159"/>
        <end position="181"/>
    </location>
</feature>
<feature type="compositionally biased region" description="Low complexity" evidence="1">
    <location>
        <begin position="110"/>
        <end position="127"/>
    </location>
</feature>
<dbReference type="Proteomes" id="UP000585474">
    <property type="component" value="Unassembled WGS sequence"/>
</dbReference>
<name>A0A7J0F320_9ERIC</name>
<reference evidence="2 3" key="1">
    <citation type="submission" date="2019-07" db="EMBL/GenBank/DDBJ databases">
        <title>De Novo Assembly of kiwifruit Actinidia rufa.</title>
        <authorList>
            <person name="Sugita-Konishi S."/>
            <person name="Sato K."/>
            <person name="Mori E."/>
            <person name="Abe Y."/>
            <person name="Kisaki G."/>
            <person name="Hamano K."/>
            <person name="Suezawa K."/>
            <person name="Otani M."/>
            <person name="Fukuda T."/>
            <person name="Manabe T."/>
            <person name="Gomi K."/>
            <person name="Tabuchi M."/>
            <person name="Akimitsu K."/>
            <person name="Kataoka I."/>
        </authorList>
    </citation>
    <scope>NUCLEOTIDE SEQUENCE [LARGE SCALE GENOMIC DNA]</scope>
    <source>
        <strain evidence="3">cv. Fuchu</strain>
    </source>
</reference>
<sequence length="230" mass="24594">MVSSDVNFLKGRKLWRYVTGDIQAPTQGAAETPTEFIVQLEEWNKTGTWTVYQCFLALDIFYMGSVDSVRAQVAISELLSEETRLGLVSTSHVDTALATPDSRGHGSSGGSRSFSASGSQSSGSVSRPNECTFCHATNHRLLTCPIWVCKNCRQRGPGHYRSDCPNNPTRRDTRPQSTTATVRVSSIASASPTMIIVSDLSALVQQILLVSGNPSTALSASTGSADGSDS</sequence>
<organism evidence="2 3">
    <name type="scientific">Actinidia rufa</name>
    <dbReference type="NCBI Taxonomy" id="165716"/>
    <lineage>
        <taxon>Eukaryota</taxon>
        <taxon>Viridiplantae</taxon>
        <taxon>Streptophyta</taxon>
        <taxon>Embryophyta</taxon>
        <taxon>Tracheophyta</taxon>
        <taxon>Spermatophyta</taxon>
        <taxon>Magnoliopsida</taxon>
        <taxon>eudicotyledons</taxon>
        <taxon>Gunneridae</taxon>
        <taxon>Pentapetalae</taxon>
        <taxon>asterids</taxon>
        <taxon>Ericales</taxon>
        <taxon>Actinidiaceae</taxon>
        <taxon>Actinidia</taxon>
    </lineage>
</organism>
<dbReference type="EMBL" id="BJWL01000008">
    <property type="protein sequence ID" value="GFY93082.1"/>
    <property type="molecule type" value="Genomic_DNA"/>
</dbReference>
<evidence type="ECO:0008006" key="4">
    <source>
        <dbReference type="Google" id="ProtNLM"/>
    </source>
</evidence>
<dbReference type="AlphaFoldDB" id="A0A7J0F320"/>
<evidence type="ECO:0000256" key="1">
    <source>
        <dbReference type="SAM" id="MobiDB-lite"/>
    </source>
</evidence>
<proteinExistence type="predicted"/>
<gene>
    <name evidence="2" type="ORF">Acr_08g0014780</name>
</gene>
<feature type="region of interest" description="Disordered" evidence="1">
    <location>
        <begin position="96"/>
        <end position="127"/>
    </location>
</feature>
<evidence type="ECO:0000313" key="2">
    <source>
        <dbReference type="EMBL" id="GFY93082.1"/>
    </source>
</evidence>
<comment type="caution">
    <text evidence="2">The sequence shown here is derived from an EMBL/GenBank/DDBJ whole genome shotgun (WGS) entry which is preliminary data.</text>
</comment>
<keyword evidence="3" id="KW-1185">Reference proteome</keyword>
<accession>A0A7J0F320</accession>